<feature type="binding site" evidence="9">
    <location>
        <position position="377"/>
    </location>
    <ligand>
        <name>Mg(2+)</name>
        <dbReference type="ChEBI" id="CHEBI:18420"/>
    </ligand>
</feature>
<dbReference type="GO" id="GO:0000287">
    <property type="term" value="F:magnesium ion binding"/>
    <property type="evidence" value="ECO:0007669"/>
    <property type="project" value="UniProtKB-UniRule"/>
</dbReference>
<dbReference type="PROSITE" id="PS01075">
    <property type="entry name" value="ACETATE_KINASE_1"/>
    <property type="match status" value="1"/>
</dbReference>
<keyword evidence="5 9" id="KW-0547">Nucleotide-binding</keyword>
<dbReference type="NCBIfam" id="TIGR00016">
    <property type="entry name" value="ackA"/>
    <property type="match status" value="1"/>
</dbReference>
<feature type="binding site" evidence="9">
    <location>
        <begin position="204"/>
        <end position="208"/>
    </location>
    <ligand>
        <name>ATP</name>
        <dbReference type="ChEBI" id="CHEBI:30616"/>
    </ligand>
</feature>
<dbReference type="GO" id="GO:0005524">
    <property type="term" value="F:ATP binding"/>
    <property type="evidence" value="ECO:0007669"/>
    <property type="project" value="UniProtKB-KW"/>
</dbReference>
<comment type="caution">
    <text evidence="9">Lacks conserved residue(s) required for the propagation of feature annotation.</text>
</comment>
<sequence length="403" mass="43756">MPYQLLVLNSGSSSLKFALYVIGDREELWLSGKLTRIGLTDGHFTRTVGAHQTQMIHCNLPDHTTALTVLFDWLHEQPDLRLNAVGHRLVHGGSLYKTPQPVTPRLIADLRLLIPFAPDHLPAEIGLIEAIGGLYPDLLQVACFDTAFHQTMPEVAKRLPIPRHLADEGVARYGFHGLSYEYVMSQLAEKAGWATANGRLLLAHLGNGASMTAVRQGESIDTTMGFTPAGGLMMGTRSGDLDPGVLLYLLAHGYADAAALSHLLNDESGLTGVSDISSDMEELLEQVPHSPHAAEAIDLFCYLARKQLGGLIMVLNGLDTLVFTGGIGENSPAIRAAICKNLDFFGIVIDPQRNEANAEIISPEGHKPEVRVIPTNEERMIACHTRQVLMATTQPVSEPMVTN</sequence>
<dbReference type="Gene3D" id="3.30.420.40">
    <property type="match status" value="2"/>
</dbReference>
<proteinExistence type="inferred from homology"/>
<evidence type="ECO:0000256" key="5">
    <source>
        <dbReference type="ARBA" id="ARBA00022741"/>
    </source>
</evidence>
<feature type="site" description="Transition state stabilizer" evidence="9">
    <location>
        <position position="176"/>
    </location>
</feature>
<dbReference type="EMBL" id="CP025096">
    <property type="protein sequence ID" value="AUD07419.1"/>
    <property type="molecule type" value="Genomic_DNA"/>
</dbReference>
<evidence type="ECO:0000256" key="1">
    <source>
        <dbReference type="ARBA" id="ARBA00008748"/>
    </source>
</evidence>
<dbReference type="PANTHER" id="PTHR21060:SF21">
    <property type="entry name" value="ACETATE KINASE"/>
    <property type="match status" value="1"/>
</dbReference>
<comment type="pathway">
    <text evidence="9">Metabolic intermediate biosynthesis; acetyl-CoA biosynthesis; acetyl-CoA from acetate: step 1/2.</text>
</comment>
<name>A0A2K8ZC57_9BACT</name>
<dbReference type="KEGG" id="spir:CWM47_22005"/>
<dbReference type="UniPathway" id="UPA00340">
    <property type="reaction ID" value="UER00458"/>
</dbReference>
<reference evidence="11 12" key="1">
    <citation type="submission" date="2017-11" db="EMBL/GenBank/DDBJ databases">
        <title>Taxonomic description and genome sequences of Spirosoma HA7 sp. nov., isolated from pollen microhabitat of Corylus avellana.</title>
        <authorList>
            <person name="Ambika Manirajan B."/>
            <person name="Suarez C."/>
            <person name="Ratering S."/>
            <person name="Geissler-Plaum R."/>
            <person name="Cardinale M."/>
            <person name="Sylvia S."/>
        </authorList>
    </citation>
    <scope>NUCLEOTIDE SEQUENCE [LARGE SCALE GENOMIC DNA]</scope>
    <source>
        <strain evidence="11 12">HA7</strain>
    </source>
</reference>
<keyword evidence="4 9" id="KW-0479">Metal-binding</keyword>
<keyword evidence="12" id="KW-1185">Reference proteome</keyword>
<dbReference type="EC" id="2.7.2.1" evidence="9"/>
<comment type="cofactor">
    <cofactor evidence="9">
        <name>Mg(2+)</name>
        <dbReference type="ChEBI" id="CHEBI:18420"/>
    </cofactor>
    <cofactor evidence="9">
        <name>Mn(2+)</name>
        <dbReference type="ChEBI" id="CHEBI:29035"/>
    </cofactor>
    <text evidence="9">Mg(2+). Can also accept Mn(2+).</text>
</comment>
<dbReference type="GO" id="GO:0008776">
    <property type="term" value="F:acetate kinase activity"/>
    <property type="evidence" value="ECO:0007669"/>
    <property type="project" value="UniProtKB-UniRule"/>
</dbReference>
<dbReference type="PRINTS" id="PR00471">
    <property type="entry name" value="ACETATEKNASE"/>
</dbReference>
<keyword evidence="2 9" id="KW-0963">Cytoplasm</keyword>
<protein>
    <recommendedName>
        <fullName evidence="9">Acetate kinase</fullName>
        <ecNumber evidence="9">2.7.2.1</ecNumber>
    </recommendedName>
    <alternativeName>
        <fullName evidence="9">Acetokinase</fullName>
    </alternativeName>
</protein>
<evidence type="ECO:0000313" key="11">
    <source>
        <dbReference type="EMBL" id="AUD07419.1"/>
    </source>
</evidence>
<evidence type="ECO:0000256" key="9">
    <source>
        <dbReference type="HAMAP-Rule" id="MF_00020"/>
    </source>
</evidence>
<feature type="binding site" evidence="9">
    <location>
        <position position="9"/>
    </location>
    <ligand>
        <name>Mg(2+)</name>
        <dbReference type="ChEBI" id="CHEBI:18420"/>
    </ligand>
</feature>
<comment type="catalytic activity">
    <reaction evidence="9">
        <text>acetate + ATP = acetyl phosphate + ADP</text>
        <dbReference type="Rhea" id="RHEA:11352"/>
        <dbReference type="ChEBI" id="CHEBI:22191"/>
        <dbReference type="ChEBI" id="CHEBI:30089"/>
        <dbReference type="ChEBI" id="CHEBI:30616"/>
        <dbReference type="ChEBI" id="CHEBI:456216"/>
        <dbReference type="EC" id="2.7.2.1"/>
    </reaction>
</comment>
<feature type="binding site" evidence="9">
    <location>
        <begin position="326"/>
        <end position="330"/>
    </location>
    <ligand>
        <name>ATP</name>
        <dbReference type="ChEBI" id="CHEBI:30616"/>
    </ligand>
</feature>
<dbReference type="InterPro" id="IPR004372">
    <property type="entry name" value="Ac/propionate_kinase"/>
</dbReference>
<evidence type="ECO:0000256" key="3">
    <source>
        <dbReference type="ARBA" id="ARBA00022679"/>
    </source>
</evidence>
<dbReference type="Proteomes" id="UP000232883">
    <property type="component" value="Chromosome"/>
</dbReference>
<accession>A0A2K8ZC57</accession>
<dbReference type="PANTHER" id="PTHR21060">
    <property type="entry name" value="ACETATE KINASE"/>
    <property type="match status" value="1"/>
</dbReference>
<comment type="subunit">
    <text evidence="9">Homodimer.</text>
</comment>
<dbReference type="PROSITE" id="PS01076">
    <property type="entry name" value="ACETATE_KINASE_2"/>
    <property type="match status" value="1"/>
</dbReference>
<keyword evidence="6 9" id="KW-0418">Kinase</keyword>
<dbReference type="InterPro" id="IPR043129">
    <property type="entry name" value="ATPase_NBD"/>
</dbReference>
<evidence type="ECO:0000256" key="10">
    <source>
        <dbReference type="RuleBase" id="RU003835"/>
    </source>
</evidence>
<dbReference type="SUPFAM" id="SSF53067">
    <property type="entry name" value="Actin-like ATPase domain"/>
    <property type="match status" value="2"/>
</dbReference>
<feature type="site" description="Transition state stabilizer" evidence="9">
    <location>
        <position position="237"/>
    </location>
</feature>
<evidence type="ECO:0000256" key="2">
    <source>
        <dbReference type="ARBA" id="ARBA00022490"/>
    </source>
</evidence>
<feature type="binding site" evidence="9">
    <location>
        <position position="16"/>
    </location>
    <ligand>
        <name>ATP</name>
        <dbReference type="ChEBI" id="CHEBI:30616"/>
    </ligand>
</feature>
<dbReference type="PIRSF" id="PIRSF000722">
    <property type="entry name" value="Acetate_prop_kin"/>
    <property type="match status" value="1"/>
</dbReference>
<dbReference type="AlphaFoldDB" id="A0A2K8ZC57"/>
<feature type="active site" description="Proton donor/acceptor" evidence="9">
    <location>
        <position position="145"/>
    </location>
</feature>
<keyword evidence="8 9" id="KW-0460">Magnesium</keyword>
<evidence type="ECO:0000256" key="8">
    <source>
        <dbReference type="ARBA" id="ARBA00022842"/>
    </source>
</evidence>
<comment type="subcellular location">
    <subcellularLocation>
        <location evidence="9">Cytoplasm</location>
    </subcellularLocation>
</comment>
<evidence type="ECO:0000256" key="7">
    <source>
        <dbReference type="ARBA" id="ARBA00022840"/>
    </source>
</evidence>
<dbReference type="GO" id="GO:0005829">
    <property type="term" value="C:cytosol"/>
    <property type="evidence" value="ECO:0007669"/>
    <property type="project" value="TreeGrafter"/>
</dbReference>
<evidence type="ECO:0000256" key="6">
    <source>
        <dbReference type="ARBA" id="ARBA00022777"/>
    </source>
</evidence>
<keyword evidence="7 9" id="KW-0067">ATP-binding</keyword>
<dbReference type="HAMAP" id="MF_00020">
    <property type="entry name" value="Acetate_kinase"/>
    <property type="match status" value="1"/>
</dbReference>
<feature type="binding site" evidence="9">
    <location>
        <position position="88"/>
    </location>
    <ligand>
        <name>substrate</name>
    </ligand>
</feature>
<dbReference type="InterPro" id="IPR023865">
    <property type="entry name" value="Aliphatic_acid_kinase_CS"/>
</dbReference>
<dbReference type="GO" id="GO:0006083">
    <property type="term" value="P:acetate metabolic process"/>
    <property type="evidence" value="ECO:0007669"/>
    <property type="project" value="TreeGrafter"/>
</dbReference>
<evidence type="ECO:0000313" key="12">
    <source>
        <dbReference type="Proteomes" id="UP000232883"/>
    </source>
</evidence>
<evidence type="ECO:0000256" key="4">
    <source>
        <dbReference type="ARBA" id="ARBA00022723"/>
    </source>
</evidence>
<comment type="similarity">
    <text evidence="1 9 10">Belongs to the acetokinase family.</text>
</comment>
<dbReference type="GO" id="GO:0006085">
    <property type="term" value="P:acetyl-CoA biosynthetic process"/>
    <property type="evidence" value="ECO:0007669"/>
    <property type="project" value="UniProtKB-UniRule"/>
</dbReference>
<comment type="function">
    <text evidence="9">Catalyzes the formation of acetyl phosphate from acetate and ATP. Can also catalyze the reverse reaction.</text>
</comment>
<dbReference type="InterPro" id="IPR000890">
    <property type="entry name" value="Aliphatic_acid_kin_short-chain"/>
</dbReference>
<organism evidence="11 12">
    <name type="scientific">Spirosoma pollinicola</name>
    <dbReference type="NCBI Taxonomy" id="2057025"/>
    <lineage>
        <taxon>Bacteria</taxon>
        <taxon>Pseudomonadati</taxon>
        <taxon>Bacteroidota</taxon>
        <taxon>Cytophagia</taxon>
        <taxon>Cytophagales</taxon>
        <taxon>Cytophagaceae</taxon>
        <taxon>Spirosoma</taxon>
    </lineage>
</organism>
<keyword evidence="3 9" id="KW-0808">Transferase</keyword>
<gene>
    <name evidence="9" type="primary">ackA</name>
    <name evidence="11" type="ORF">CWM47_22005</name>
</gene>
<dbReference type="OrthoDB" id="9802453at2"/>
<dbReference type="Pfam" id="PF00871">
    <property type="entry name" value="Acetate_kinase"/>
    <property type="match status" value="1"/>
</dbReference>